<feature type="region of interest" description="Disordered" evidence="2">
    <location>
        <begin position="402"/>
        <end position="437"/>
    </location>
</feature>
<feature type="compositionally biased region" description="Pro residues" evidence="2">
    <location>
        <begin position="952"/>
        <end position="962"/>
    </location>
</feature>
<evidence type="ECO:0000313" key="4">
    <source>
        <dbReference type="EMBL" id="KAK3090304.1"/>
    </source>
</evidence>
<feature type="compositionally biased region" description="Basic residues" evidence="2">
    <location>
        <begin position="259"/>
        <end position="285"/>
    </location>
</feature>
<dbReference type="Pfam" id="PF01549">
    <property type="entry name" value="ShK"/>
    <property type="match status" value="1"/>
</dbReference>
<dbReference type="AlphaFoldDB" id="A0AA88Y0A6"/>
<dbReference type="InterPro" id="IPR001283">
    <property type="entry name" value="CRISP-related"/>
</dbReference>
<name>A0AA88Y0A6_PINIB</name>
<feature type="compositionally biased region" description="Polar residues" evidence="2">
    <location>
        <begin position="745"/>
        <end position="757"/>
    </location>
</feature>
<feature type="compositionally biased region" description="Gly residues" evidence="2">
    <location>
        <begin position="1058"/>
        <end position="1067"/>
    </location>
</feature>
<comment type="caution">
    <text evidence="4">The sequence shown here is derived from an EMBL/GenBank/DDBJ whole genome shotgun (WGS) entry which is preliminary data.</text>
</comment>
<dbReference type="SUPFAM" id="SSF55797">
    <property type="entry name" value="PR-1-like"/>
    <property type="match status" value="1"/>
</dbReference>
<dbReference type="SMART" id="SM00198">
    <property type="entry name" value="SCP"/>
    <property type="match status" value="1"/>
</dbReference>
<evidence type="ECO:0000259" key="3">
    <source>
        <dbReference type="PROSITE" id="PS51670"/>
    </source>
</evidence>
<evidence type="ECO:0000313" key="5">
    <source>
        <dbReference type="Proteomes" id="UP001186944"/>
    </source>
</evidence>
<dbReference type="SMART" id="SM00254">
    <property type="entry name" value="ShKT"/>
    <property type="match status" value="1"/>
</dbReference>
<keyword evidence="5" id="KW-1185">Reference proteome</keyword>
<feature type="compositionally biased region" description="Polar residues" evidence="2">
    <location>
        <begin position="316"/>
        <end position="359"/>
    </location>
</feature>
<feature type="compositionally biased region" description="Pro residues" evidence="2">
    <location>
        <begin position="608"/>
        <end position="655"/>
    </location>
</feature>
<feature type="compositionally biased region" description="Low complexity" evidence="2">
    <location>
        <begin position="402"/>
        <end position="428"/>
    </location>
</feature>
<dbReference type="InterPro" id="IPR003582">
    <property type="entry name" value="ShKT_dom"/>
</dbReference>
<dbReference type="Proteomes" id="UP001186944">
    <property type="component" value="Unassembled WGS sequence"/>
</dbReference>
<dbReference type="InterPro" id="IPR014044">
    <property type="entry name" value="CAP_dom"/>
</dbReference>
<dbReference type="PROSITE" id="PS51670">
    <property type="entry name" value="SHKT"/>
    <property type="match status" value="1"/>
</dbReference>
<dbReference type="PRINTS" id="PR01217">
    <property type="entry name" value="PRICHEXTENSN"/>
</dbReference>
<gene>
    <name evidence="4" type="ORF">FSP39_010786</name>
</gene>
<feature type="domain" description="ShKT" evidence="3">
    <location>
        <begin position="872"/>
        <end position="903"/>
    </location>
</feature>
<feature type="compositionally biased region" description="Low complexity" evidence="2">
    <location>
        <begin position="942"/>
        <end position="951"/>
    </location>
</feature>
<evidence type="ECO:0000256" key="2">
    <source>
        <dbReference type="SAM" id="MobiDB-lite"/>
    </source>
</evidence>
<feature type="compositionally biased region" description="Pro residues" evidence="2">
    <location>
        <begin position="699"/>
        <end position="713"/>
    </location>
</feature>
<dbReference type="Pfam" id="PF00188">
    <property type="entry name" value="CAP"/>
    <property type="match status" value="1"/>
</dbReference>
<comment type="caution">
    <text evidence="1">Lacks conserved residue(s) required for the propagation of feature annotation.</text>
</comment>
<reference evidence="4" key="1">
    <citation type="submission" date="2019-08" db="EMBL/GenBank/DDBJ databases">
        <title>The improved chromosome-level genome for the pearl oyster Pinctada fucata martensii using PacBio sequencing and Hi-C.</title>
        <authorList>
            <person name="Zheng Z."/>
        </authorList>
    </citation>
    <scope>NUCLEOTIDE SEQUENCE</scope>
    <source>
        <strain evidence="4">ZZ-2019</strain>
        <tissue evidence="4">Adductor muscle</tissue>
    </source>
</reference>
<dbReference type="PANTHER" id="PTHR10334">
    <property type="entry name" value="CYSTEINE-RICH SECRETORY PROTEIN-RELATED"/>
    <property type="match status" value="1"/>
</dbReference>
<feature type="compositionally biased region" description="Pro residues" evidence="2">
    <location>
        <begin position="850"/>
        <end position="868"/>
    </location>
</feature>
<proteinExistence type="predicted"/>
<feature type="compositionally biased region" description="Basic and acidic residues" evidence="2">
    <location>
        <begin position="1"/>
        <end position="10"/>
    </location>
</feature>
<feature type="compositionally biased region" description="Low complexity" evidence="2">
    <location>
        <begin position="983"/>
        <end position="1004"/>
    </location>
</feature>
<sequence>MQPGSNRRESPTMWEGLNKSRSQNSRPKKVVAGANFSPWGQKRIDITVPTPSPDTLKGPDVFSGIQSFRQQQREKQMKYYPQQPQQAFFRQQPQQQVPYQSLSDKANNDIRKNKTSVSFKFDAPIKSPGQEKLATVTMGTTYENPRGGYVQNMPVTTDPNRMRDNRYIPTSTFANEPSNNNMIPPRVKSFRQQSGNNVQQSNDYLDNFVRRTMRDMTTEGRLAFRGHTAAPDTTTPYIPLQQPTTTTTLMPPTTFPTRNIRHNGHNHFPRRRNQVRTQQRMHHHPQPNGNPHPHPNDPHPHPNDPHPHPYPNGPQSNVNPHSNTNHSPNINQSPVTSTMGWNNDPNVGNSKFNNQKVPQTTPYIYKETTTYSYNTNTDYNNIGVSSGGNQCVDTDYRCQPPASAQANNAGPPPANAAGPGPGVASSSPKIQGRPGDIRPYRSMIVKLHNDYRRSEGATSMKLLRWSRKLEREAYNHVNKCRYMHQYGSWGENLYKVESFLPDNVLIERALSTWYYEKLSWHWQGDCSEACHYTQMVWSSTAEVGCAFKKCPVLHLREEFLNNGWMLVCFYTPQGNVIGEFPYTHGRPCSECARDDYCDRGLCSSPAPVYRPPPKPRTRPPPTAPPEPRNPPPPTGPPPPKAEVKRPPPPTLPPKPAVFKANIPPVDKKYDSPPRGPAARDQYVPSPPPRQQPAAQNPAPQKPKPDPYQPPPAPTEIYQPRPKQQYQPPPPPKDQPAPKQQLSDKPAQSSSLVSQPARDQNLGVQPGGQDQILDIVANANGVFTTGELRPANNNPHPSLLSHDRVGGQYPAQHAPPQKNGANKSFGVNLGGRQQADPQLAQPPPPKKRAPPTLPPLPPTTTTVPPPPQVQPNCPDKDKHCPSWKVYCDTNPYVHENCRFTCNTCNVPTPPRGLFGPPENKKVAQPVITSAPVRKRTTPPPTQPTTTTTLYPPTYAPSNPPSQPPQARRRRPPPQQRRRKPPPQQRQRPYTQATQPPQYAPTQTSAYGPATQPPYQRTPAYNGFARNQPTTTPYYSHSGVGGPYQGGGAGFNNGPSIPSGVGGGPELHM</sequence>
<feature type="region of interest" description="Disordered" evidence="2">
    <location>
        <begin position="1"/>
        <end position="60"/>
    </location>
</feature>
<feature type="region of interest" description="Disordered" evidence="2">
    <location>
        <begin position="607"/>
        <end position="768"/>
    </location>
</feature>
<feature type="region of interest" description="Disordered" evidence="2">
    <location>
        <begin position="924"/>
        <end position="1067"/>
    </location>
</feature>
<organism evidence="4 5">
    <name type="scientific">Pinctada imbricata</name>
    <name type="common">Atlantic pearl-oyster</name>
    <name type="synonym">Pinctada martensii</name>
    <dbReference type="NCBI Taxonomy" id="66713"/>
    <lineage>
        <taxon>Eukaryota</taxon>
        <taxon>Metazoa</taxon>
        <taxon>Spiralia</taxon>
        <taxon>Lophotrochozoa</taxon>
        <taxon>Mollusca</taxon>
        <taxon>Bivalvia</taxon>
        <taxon>Autobranchia</taxon>
        <taxon>Pteriomorphia</taxon>
        <taxon>Pterioida</taxon>
        <taxon>Pterioidea</taxon>
        <taxon>Pteriidae</taxon>
        <taxon>Pinctada</taxon>
    </lineage>
</organism>
<dbReference type="Gene3D" id="3.40.33.10">
    <property type="entry name" value="CAP"/>
    <property type="match status" value="1"/>
</dbReference>
<feature type="compositionally biased region" description="Gly residues" evidence="2">
    <location>
        <begin position="1037"/>
        <end position="1049"/>
    </location>
</feature>
<feature type="compositionally biased region" description="Basic and acidic residues" evidence="2">
    <location>
        <begin position="294"/>
        <end position="307"/>
    </location>
</feature>
<feature type="region of interest" description="Disordered" evidence="2">
    <location>
        <begin position="784"/>
        <end position="874"/>
    </location>
</feature>
<feature type="compositionally biased region" description="Polar residues" evidence="2">
    <location>
        <begin position="1023"/>
        <end position="1033"/>
    </location>
</feature>
<dbReference type="CDD" id="cd05380">
    <property type="entry name" value="CAP_euk"/>
    <property type="match status" value="1"/>
</dbReference>
<feature type="region of interest" description="Disordered" evidence="2">
    <location>
        <begin position="227"/>
        <end position="359"/>
    </location>
</feature>
<evidence type="ECO:0000256" key="1">
    <source>
        <dbReference type="PROSITE-ProRule" id="PRU01005"/>
    </source>
</evidence>
<dbReference type="InterPro" id="IPR035940">
    <property type="entry name" value="CAP_sf"/>
</dbReference>
<feature type="compositionally biased region" description="Low complexity" evidence="2">
    <location>
        <begin position="233"/>
        <end position="257"/>
    </location>
</feature>
<feature type="compositionally biased region" description="Basic residues" evidence="2">
    <location>
        <begin position="965"/>
        <end position="979"/>
    </location>
</feature>
<protein>
    <recommendedName>
        <fullName evidence="3">ShKT domain-containing protein</fullName>
    </recommendedName>
</protein>
<accession>A0AA88Y0A6</accession>
<dbReference type="EMBL" id="VSWD01000010">
    <property type="protein sequence ID" value="KAK3090304.1"/>
    <property type="molecule type" value="Genomic_DNA"/>
</dbReference>